<sequence>MPHVARPDAHHQHHLLTPTVSQDPTPVLSSWATCSCPAQQPTDDHGAFRYLLRDRDSRYTEAFDAVFTADGIEIPLQLRAPADDADVILFPAQRIQRHDILGGLIHEYRDTA</sequence>
<name>A0ABU7FQL5_9ACTN</name>
<accession>A0ABU7FQL5</accession>
<dbReference type="Proteomes" id="UP001333996">
    <property type="component" value="Unassembled WGS sequence"/>
</dbReference>
<gene>
    <name evidence="1" type="ORF">VXC91_31800</name>
</gene>
<reference evidence="1" key="1">
    <citation type="submission" date="2024-01" db="EMBL/GenBank/DDBJ databases">
        <title>First draft genome sequence data of TA4-1, the type strain of Gram-positive actinobacterium Streptomyces chiangmaiensis.</title>
        <authorList>
            <person name="Yasawong M."/>
            <person name="Nantapong N."/>
        </authorList>
    </citation>
    <scope>NUCLEOTIDE SEQUENCE</scope>
    <source>
        <strain evidence="1">TA4-1</strain>
    </source>
</reference>
<evidence type="ECO:0000313" key="2">
    <source>
        <dbReference type="Proteomes" id="UP001333996"/>
    </source>
</evidence>
<proteinExistence type="predicted"/>
<dbReference type="RefSeq" id="WP_329510808.1">
    <property type="nucleotide sequence ID" value="NZ_BAAAYZ010000067.1"/>
</dbReference>
<protein>
    <submittedName>
        <fullName evidence="1">Uncharacterized protein</fullName>
    </submittedName>
</protein>
<keyword evidence="2" id="KW-1185">Reference proteome</keyword>
<organism evidence="1 2">
    <name type="scientific">Streptomyces chiangmaiensis</name>
    <dbReference type="NCBI Taxonomy" id="766497"/>
    <lineage>
        <taxon>Bacteria</taxon>
        <taxon>Bacillati</taxon>
        <taxon>Actinomycetota</taxon>
        <taxon>Actinomycetes</taxon>
        <taxon>Kitasatosporales</taxon>
        <taxon>Streptomycetaceae</taxon>
        <taxon>Streptomyces</taxon>
    </lineage>
</organism>
<dbReference type="EMBL" id="JAYWVC010000155">
    <property type="protein sequence ID" value="MED7826410.1"/>
    <property type="molecule type" value="Genomic_DNA"/>
</dbReference>
<comment type="caution">
    <text evidence="1">The sequence shown here is derived from an EMBL/GenBank/DDBJ whole genome shotgun (WGS) entry which is preliminary data.</text>
</comment>
<evidence type="ECO:0000313" key="1">
    <source>
        <dbReference type="EMBL" id="MED7826410.1"/>
    </source>
</evidence>